<evidence type="ECO:0000313" key="4">
    <source>
        <dbReference type="Proteomes" id="UP001156856"/>
    </source>
</evidence>
<protein>
    <submittedName>
        <fullName evidence="1">Uncharacterized protein</fullName>
    </submittedName>
</protein>
<sequence length="72" mass="8289">MRLRSRMKKKRSGRREPVILTTELRPRRGRRRVQAMGTEGLDAPMPGQLLVLLSRLHRSETARARPDDEALG</sequence>
<dbReference type="EMBL" id="BSPK01000034">
    <property type="protein sequence ID" value="GLS64160.1"/>
    <property type="molecule type" value="Genomic_DNA"/>
</dbReference>
<reference evidence="2" key="4">
    <citation type="submission" date="2023-01" db="EMBL/GenBank/DDBJ databases">
        <title>Draft genome sequence of Methylobacterium oxalidis strain NBRC 107715.</title>
        <authorList>
            <person name="Sun Q."/>
            <person name="Mori K."/>
        </authorList>
    </citation>
    <scope>NUCLEOTIDE SEQUENCE</scope>
    <source>
        <strain evidence="2">NBRC 107715</strain>
    </source>
</reference>
<proteinExistence type="predicted"/>
<keyword evidence="4" id="KW-1185">Reference proteome</keyword>
<dbReference type="EMBL" id="BJZU01000020">
    <property type="protein sequence ID" value="GEP03334.1"/>
    <property type="molecule type" value="Genomic_DNA"/>
</dbReference>
<name>A0A512J042_9HYPH</name>
<gene>
    <name evidence="2" type="ORF">GCM10007888_25410</name>
    <name evidence="1" type="ORF">MOX02_13720</name>
</gene>
<evidence type="ECO:0000313" key="2">
    <source>
        <dbReference type="EMBL" id="GLS64160.1"/>
    </source>
</evidence>
<organism evidence="1 3">
    <name type="scientific">Methylobacterium oxalidis</name>
    <dbReference type="NCBI Taxonomy" id="944322"/>
    <lineage>
        <taxon>Bacteria</taxon>
        <taxon>Pseudomonadati</taxon>
        <taxon>Pseudomonadota</taxon>
        <taxon>Alphaproteobacteria</taxon>
        <taxon>Hyphomicrobiales</taxon>
        <taxon>Methylobacteriaceae</taxon>
        <taxon>Methylobacterium</taxon>
    </lineage>
</organism>
<dbReference type="Proteomes" id="UP001156856">
    <property type="component" value="Unassembled WGS sequence"/>
</dbReference>
<evidence type="ECO:0000313" key="1">
    <source>
        <dbReference type="EMBL" id="GEP03334.1"/>
    </source>
</evidence>
<reference evidence="1 3" key="3">
    <citation type="submission" date="2019-07" db="EMBL/GenBank/DDBJ databases">
        <title>Whole genome shotgun sequence of Methylobacterium oxalidis NBRC 107715.</title>
        <authorList>
            <person name="Hosoyama A."/>
            <person name="Uohara A."/>
            <person name="Ohji S."/>
            <person name="Ichikawa N."/>
        </authorList>
    </citation>
    <scope>NUCLEOTIDE SEQUENCE [LARGE SCALE GENOMIC DNA]</scope>
    <source>
        <strain evidence="1 3">NBRC 107715</strain>
    </source>
</reference>
<dbReference type="Proteomes" id="UP000321960">
    <property type="component" value="Unassembled WGS sequence"/>
</dbReference>
<evidence type="ECO:0000313" key="3">
    <source>
        <dbReference type="Proteomes" id="UP000321960"/>
    </source>
</evidence>
<comment type="caution">
    <text evidence="1">The sequence shown here is derived from an EMBL/GenBank/DDBJ whole genome shotgun (WGS) entry which is preliminary data.</text>
</comment>
<reference evidence="2" key="1">
    <citation type="journal article" date="2014" name="Int. J. Syst. Evol. Microbiol.">
        <title>Complete genome of a new Firmicutes species belonging to the dominant human colonic microbiota ('Ruminococcus bicirculans') reveals two chromosomes and a selective capacity to utilize plant glucans.</title>
        <authorList>
            <consortium name="NISC Comparative Sequencing Program"/>
            <person name="Wegmann U."/>
            <person name="Louis P."/>
            <person name="Goesmann A."/>
            <person name="Henrissat B."/>
            <person name="Duncan S.H."/>
            <person name="Flint H.J."/>
        </authorList>
    </citation>
    <scope>NUCLEOTIDE SEQUENCE</scope>
    <source>
        <strain evidence="2">NBRC 107715</strain>
    </source>
</reference>
<reference evidence="4" key="2">
    <citation type="journal article" date="2019" name="Int. J. Syst. Evol. Microbiol.">
        <title>The Global Catalogue of Microorganisms (GCM) 10K type strain sequencing project: providing services to taxonomists for standard genome sequencing and annotation.</title>
        <authorList>
            <consortium name="The Broad Institute Genomics Platform"/>
            <consortium name="The Broad Institute Genome Sequencing Center for Infectious Disease"/>
            <person name="Wu L."/>
            <person name="Ma J."/>
        </authorList>
    </citation>
    <scope>NUCLEOTIDE SEQUENCE [LARGE SCALE GENOMIC DNA]</scope>
    <source>
        <strain evidence="4">NBRC 107715</strain>
    </source>
</reference>
<accession>A0A512J042</accession>
<dbReference type="AlphaFoldDB" id="A0A512J042"/>